<evidence type="ECO:0000256" key="1">
    <source>
        <dbReference type="ARBA" id="ARBA00022659"/>
    </source>
</evidence>
<feature type="disulfide bond" evidence="6">
    <location>
        <begin position="56"/>
        <end position="83"/>
    </location>
</feature>
<evidence type="ECO:0000256" key="5">
    <source>
        <dbReference type="ARBA" id="ARBA00023180"/>
    </source>
</evidence>
<keyword evidence="11" id="KW-1185">Reference proteome</keyword>
<feature type="compositionally biased region" description="Basic and acidic residues" evidence="7">
    <location>
        <begin position="208"/>
        <end position="218"/>
    </location>
</feature>
<dbReference type="Proteomes" id="UP001314229">
    <property type="component" value="Unassembled WGS sequence"/>
</dbReference>
<dbReference type="SMART" id="SM00032">
    <property type="entry name" value="CCP"/>
    <property type="match status" value="7"/>
</dbReference>
<evidence type="ECO:0000256" key="3">
    <source>
        <dbReference type="ARBA" id="ARBA00022737"/>
    </source>
</evidence>
<keyword evidence="2 8" id="KW-0732">Signal</keyword>
<feature type="domain" description="Sushi" evidence="9">
    <location>
        <begin position="282"/>
        <end position="338"/>
    </location>
</feature>
<feature type="domain" description="Sushi" evidence="9">
    <location>
        <begin position="146"/>
        <end position="205"/>
    </location>
</feature>
<feature type="domain" description="Sushi" evidence="9">
    <location>
        <begin position="339"/>
        <end position="398"/>
    </location>
</feature>
<dbReference type="InterPro" id="IPR000436">
    <property type="entry name" value="Sushi_SCR_CCP_dom"/>
</dbReference>
<dbReference type="PANTHER" id="PTHR19325">
    <property type="entry name" value="COMPLEMENT COMPONENT-RELATED SUSHI DOMAIN-CONTAINING"/>
    <property type="match status" value="1"/>
</dbReference>
<accession>A0AAV1NG77</accession>
<dbReference type="Gene3D" id="2.10.70.10">
    <property type="entry name" value="Complement Module, domain 1"/>
    <property type="match status" value="7"/>
</dbReference>
<name>A0AAV1NG77_SCOSC</name>
<sequence>MRSLWWNTVFLLFASLASAQVVKKCWPPPEYPYTRLAKKYTLRQRFNIGEKVYFNCAEDFTPSRGIRAVQCVGGKWTKLTLKCEKKSCGNAGDLPNGLFQYEGNSFLGEKVYAECNDGYTLKGLNYMICKKSGWTGDFPTCEEGTATCSTPAVANSVKSGGYVSVYQVGENVTFTCSLGFQLDGAQLVTCGSDGQWQPKPPQCLPSPDEAKPAPDNKAGRCGVPENVNNAGLADKYFMMTSFASGDKVHYVCDVGYIQAGGSRYRTCNEGKWTRLILRCELRTCGSAGEILNGRFMYTGVEFGDVATAICDEGHILVGKETRNCLSNGWDGRIPVCEAVTCPEPPEVANARREGLQDSRYTYGSAVRYRCHVGTLTGPTYIWCTSDGTWNSPPPECSSPKEITCPSPNVSNAYWMQGHLKKFQYRDNISIECKRGYKMSGPSTITCGDNGRWSPGLPNCQRIASYSYWRI</sequence>
<evidence type="ECO:0000256" key="7">
    <source>
        <dbReference type="SAM" id="MobiDB-lite"/>
    </source>
</evidence>
<feature type="domain" description="Sushi" evidence="9">
    <location>
        <begin position="402"/>
        <end position="461"/>
    </location>
</feature>
<organism evidence="10 11">
    <name type="scientific">Scomber scombrus</name>
    <name type="common">Atlantic mackerel</name>
    <name type="synonym">Scomber vernalis</name>
    <dbReference type="NCBI Taxonomy" id="13677"/>
    <lineage>
        <taxon>Eukaryota</taxon>
        <taxon>Metazoa</taxon>
        <taxon>Chordata</taxon>
        <taxon>Craniata</taxon>
        <taxon>Vertebrata</taxon>
        <taxon>Euteleostomi</taxon>
        <taxon>Actinopterygii</taxon>
        <taxon>Neopterygii</taxon>
        <taxon>Teleostei</taxon>
        <taxon>Neoteleostei</taxon>
        <taxon>Acanthomorphata</taxon>
        <taxon>Pelagiaria</taxon>
        <taxon>Scombriformes</taxon>
        <taxon>Scombridae</taxon>
        <taxon>Scomber</taxon>
    </lineage>
</organism>
<feature type="disulfide bond" evidence="6">
    <location>
        <begin position="252"/>
        <end position="279"/>
    </location>
</feature>
<dbReference type="PROSITE" id="PS50923">
    <property type="entry name" value="SUSHI"/>
    <property type="match status" value="7"/>
</dbReference>
<evidence type="ECO:0000313" key="11">
    <source>
        <dbReference type="Proteomes" id="UP001314229"/>
    </source>
</evidence>
<feature type="signal peptide" evidence="8">
    <location>
        <begin position="1"/>
        <end position="19"/>
    </location>
</feature>
<protein>
    <submittedName>
        <fullName evidence="10">Complement receptor type 2</fullName>
    </submittedName>
</protein>
<evidence type="ECO:0000256" key="8">
    <source>
        <dbReference type="SAM" id="SignalP"/>
    </source>
</evidence>
<dbReference type="SUPFAM" id="SSF57535">
    <property type="entry name" value="Complement control module/SCR domain"/>
    <property type="match status" value="7"/>
</dbReference>
<keyword evidence="4 6" id="KW-1015">Disulfide bond</keyword>
<dbReference type="EMBL" id="CAWUFR010000029">
    <property type="protein sequence ID" value="CAK6957542.1"/>
    <property type="molecule type" value="Genomic_DNA"/>
</dbReference>
<dbReference type="InterPro" id="IPR050350">
    <property type="entry name" value="Compl-Cell_Adhes-Reg"/>
</dbReference>
<feature type="domain" description="Sushi" evidence="9">
    <location>
        <begin position="86"/>
        <end position="143"/>
    </location>
</feature>
<feature type="chain" id="PRO_5043460682" evidence="8">
    <location>
        <begin position="20"/>
        <end position="470"/>
    </location>
</feature>
<feature type="domain" description="Sushi" evidence="9">
    <location>
        <begin position="219"/>
        <end position="281"/>
    </location>
</feature>
<feature type="region of interest" description="Disordered" evidence="7">
    <location>
        <begin position="198"/>
        <end position="219"/>
    </location>
</feature>
<feature type="domain" description="Sushi" evidence="9">
    <location>
        <begin position="23"/>
        <end position="85"/>
    </location>
</feature>
<dbReference type="AlphaFoldDB" id="A0AAV1NG77"/>
<feature type="disulfide bond" evidence="6">
    <location>
        <begin position="176"/>
        <end position="203"/>
    </location>
</feature>
<dbReference type="FunFam" id="2.10.70.10:FF:000014">
    <property type="entry name" value="Membrane cofactor protein"/>
    <property type="match status" value="2"/>
</dbReference>
<evidence type="ECO:0000259" key="9">
    <source>
        <dbReference type="PROSITE" id="PS50923"/>
    </source>
</evidence>
<evidence type="ECO:0000313" key="10">
    <source>
        <dbReference type="EMBL" id="CAK6957542.1"/>
    </source>
</evidence>
<keyword evidence="10" id="KW-0675">Receptor</keyword>
<proteinExistence type="predicted"/>
<dbReference type="InterPro" id="IPR035976">
    <property type="entry name" value="Sushi/SCR/CCP_sf"/>
</dbReference>
<evidence type="ECO:0000256" key="4">
    <source>
        <dbReference type="ARBA" id="ARBA00023157"/>
    </source>
</evidence>
<comment type="caution">
    <text evidence="6">Lacks conserved residue(s) required for the propagation of feature annotation.</text>
</comment>
<dbReference type="CDD" id="cd00033">
    <property type="entry name" value="CCP"/>
    <property type="match status" value="6"/>
</dbReference>
<keyword evidence="5" id="KW-0325">Glycoprotein</keyword>
<dbReference type="Pfam" id="PF00084">
    <property type="entry name" value="Sushi"/>
    <property type="match status" value="7"/>
</dbReference>
<reference evidence="10 11" key="1">
    <citation type="submission" date="2024-01" db="EMBL/GenBank/DDBJ databases">
        <authorList>
            <person name="Alioto T."/>
            <person name="Alioto T."/>
            <person name="Gomez Garrido J."/>
        </authorList>
    </citation>
    <scope>NUCLEOTIDE SEQUENCE [LARGE SCALE GENOMIC DNA]</scope>
</reference>
<evidence type="ECO:0000256" key="6">
    <source>
        <dbReference type="PROSITE-ProRule" id="PRU00302"/>
    </source>
</evidence>
<evidence type="ECO:0000256" key="2">
    <source>
        <dbReference type="ARBA" id="ARBA00022729"/>
    </source>
</evidence>
<feature type="disulfide bond" evidence="6">
    <location>
        <begin position="432"/>
        <end position="459"/>
    </location>
</feature>
<dbReference type="PANTHER" id="PTHR19325:SF560">
    <property type="entry name" value="SUSHI, VON WILLEBRAND FACTOR TYPE A, EGF AND PENTRAXIN DOMAIN-CONTAINING PROTEIN 1"/>
    <property type="match status" value="1"/>
</dbReference>
<comment type="caution">
    <text evidence="10">The sequence shown here is derived from an EMBL/GenBank/DDBJ whole genome shotgun (WGS) entry which is preliminary data.</text>
</comment>
<gene>
    <name evidence="10" type="ORF">FSCOSCO3_A024352</name>
</gene>
<keyword evidence="1 6" id="KW-0768">Sushi</keyword>
<keyword evidence="3" id="KW-0677">Repeat</keyword>